<reference evidence="2 3" key="1">
    <citation type="journal article" date="2008" name="Appl. Environ. Microbiol.">
        <title>Genomic insights into Mn(II) oxidation by the marine alphaproteobacterium Aurantimonas sp. strain SI85-9A1.</title>
        <authorList>
            <person name="Dick G.J."/>
            <person name="Podell S."/>
            <person name="Johnson H.A."/>
            <person name="Rivera-Espinoza Y."/>
            <person name="Bernier-Latmani R."/>
            <person name="McCarthy J.K."/>
            <person name="Torpey J.W."/>
            <person name="Clement B.G."/>
            <person name="Gaasterland T."/>
            <person name="Tebo B.M."/>
        </authorList>
    </citation>
    <scope>NUCLEOTIDE SEQUENCE [LARGE SCALE GENOMIC DNA]</scope>
    <source>
        <strain evidence="2 3">SI85-9A1</strain>
    </source>
</reference>
<dbReference type="InterPro" id="IPR016181">
    <property type="entry name" value="Acyl_CoA_acyltransferase"/>
</dbReference>
<proteinExistence type="predicted"/>
<dbReference type="Pfam" id="PF21926">
    <property type="entry name" value="FeeM"/>
    <property type="match status" value="1"/>
</dbReference>
<dbReference type="SUPFAM" id="SSF55729">
    <property type="entry name" value="Acyl-CoA N-acyltransferases (Nat)"/>
    <property type="match status" value="1"/>
</dbReference>
<dbReference type="InterPro" id="IPR054597">
    <property type="entry name" value="FeeM_cat"/>
</dbReference>
<evidence type="ECO:0000313" key="2">
    <source>
        <dbReference type="EMBL" id="EAS50588.1"/>
    </source>
</evidence>
<dbReference type="AlphaFoldDB" id="Q1YKD5"/>
<accession>Q1YKD5</accession>
<organism evidence="2 3">
    <name type="scientific">Aurantimonas manganoxydans (strain ATCC BAA-1229 / DSM 21871 / SI85-9A1)</name>
    <dbReference type="NCBI Taxonomy" id="287752"/>
    <lineage>
        <taxon>Bacteria</taxon>
        <taxon>Pseudomonadati</taxon>
        <taxon>Pseudomonadota</taxon>
        <taxon>Alphaproteobacteria</taxon>
        <taxon>Hyphomicrobiales</taxon>
        <taxon>Aurantimonadaceae</taxon>
        <taxon>Aurantimonas</taxon>
    </lineage>
</organism>
<protein>
    <recommendedName>
        <fullName evidence="1">N-acyl amino acid synthase FeeM catalytic core domain-containing protein</fullName>
    </recommendedName>
</protein>
<dbReference type="Proteomes" id="UP000000321">
    <property type="component" value="Unassembled WGS sequence"/>
</dbReference>
<evidence type="ECO:0000313" key="3">
    <source>
        <dbReference type="Proteomes" id="UP000000321"/>
    </source>
</evidence>
<dbReference type="Gene3D" id="3.40.630.30">
    <property type="match status" value="1"/>
</dbReference>
<sequence>MERGTSKSGKLSGRSQISSVMKSVRYFLATSDTDREKIYRLRYDAYLAEGAIGEAPSRMFSDRHDKDVNAFVLGIEIDDALVASIRLHITTPECRVGPAMDVFGAELTPLLDKGESFVDPTRFVVDHSVRKMTTLLPFAGLRLGSMLADHFDATYMLATVRPEHVPFYDRICLLHPRTPARHYPGLKKPIALCYNDMQTLRRELHPKFPVFQSTAGERAELYGPSTSLVDRARWAGSANDNAARRFSWKQATGQTAGMTA</sequence>
<dbReference type="BioCyc" id="AURANTIMONAS:SI859A1_00708-MONOMER"/>
<evidence type="ECO:0000259" key="1">
    <source>
        <dbReference type="Pfam" id="PF21926"/>
    </source>
</evidence>
<gene>
    <name evidence="2" type="ORF">SI859A1_00708</name>
</gene>
<name>Q1YKD5_AURMS</name>
<comment type="caution">
    <text evidence="2">The sequence shown here is derived from an EMBL/GenBank/DDBJ whole genome shotgun (WGS) entry which is preliminary data.</text>
</comment>
<dbReference type="EMBL" id="AAPJ01000002">
    <property type="protein sequence ID" value="EAS50588.1"/>
    <property type="molecule type" value="Genomic_DNA"/>
</dbReference>
<dbReference type="HOGENOM" id="CLU_085044_0_0_5"/>
<feature type="domain" description="N-acyl amino acid synthase FeeM catalytic core" evidence="1">
    <location>
        <begin position="37"/>
        <end position="193"/>
    </location>
</feature>
<keyword evidence="3" id="KW-1185">Reference proteome</keyword>